<accession>A0A1G2G7G1</accession>
<gene>
    <name evidence="6" type="ORF">A2756_05950</name>
</gene>
<feature type="transmembrane region" description="Helical" evidence="5">
    <location>
        <begin position="243"/>
        <end position="261"/>
    </location>
</feature>
<organism evidence="6 7">
    <name type="scientific">Candidatus Ryanbacteria bacterium RIFCSPHIGHO2_01_FULL_48_27</name>
    <dbReference type="NCBI Taxonomy" id="1802115"/>
    <lineage>
        <taxon>Bacteria</taxon>
        <taxon>Candidatus Ryaniibacteriota</taxon>
    </lineage>
</organism>
<evidence type="ECO:0000256" key="1">
    <source>
        <dbReference type="ARBA" id="ARBA00004141"/>
    </source>
</evidence>
<dbReference type="EMBL" id="MHNL01000001">
    <property type="protein sequence ID" value="OGZ46127.1"/>
    <property type="molecule type" value="Genomic_DNA"/>
</dbReference>
<name>A0A1G2G7G1_9BACT</name>
<comment type="subcellular location">
    <subcellularLocation>
        <location evidence="1">Membrane</location>
        <topology evidence="1">Multi-pass membrane protein</topology>
    </subcellularLocation>
</comment>
<feature type="transmembrane region" description="Helical" evidence="5">
    <location>
        <begin position="35"/>
        <end position="53"/>
    </location>
</feature>
<dbReference type="PANTHER" id="PTHR16950">
    <property type="entry name" value="ZINC TRANSPORTER SLC39A7 HISTIDINE-RICH MEMBRANE PROTEIN KE4"/>
    <property type="match status" value="1"/>
</dbReference>
<dbReference type="STRING" id="1802115.A2756_05950"/>
<dbReference type="GO" id="GO:0016020">
    <property type="term" value="C:membrane"/>
    <property type="evidence" value="ECO:0007669"/>
    <property type="project" value="UniProtKB-SubCell"/>
</dbReference>
<feature type="transmembrane region" description="Helical" evidence="5">
    <location>
        <begin position="6"/>
        <end position="28"/>
    </location>
</feature>
<feature type="transmembrane region" description="Helical" evidence="5">
    <location>
        <begin position="73"/>
        <end position="94"/>
    </location>
</feature>
<dbReference type="Proteomes" id="UP000177785">
    <property type="component" value="Unassembled WGS sequence"/>
</dbReference>
<dbReference type="PANTHER" id="PTHR16950:SF16">
    <property type="entry name" value="ZINC TRANSPORTER ZIP13"/>
    <property type="match status" value="1"/>
</dbReference>
<sequence length="262" mass="28951">MTLLGLIIVYSLIGGVLSTTLASLLLLREDLMRRASIYLLSFAAGTILATAFFELLPEALESLKIYGKDPADVFLYTFLGLITFFILEGVLFHLHHHHISTFEDQPDDEHASASRATSLLIIGDMLHNFLDGIAIAATFIVDPSLGIITALAIATHEIPQEIGDFSIMIHAGWSRSKALFWNIVPSLLTVLGAIITYFAKDLVEPIIGQLLAFTAGFFIYLASTDLVPELYHSTRQEKITKTFPPFFIGILIIILLTRFIAE</sequence>
<feature type="transmembrane region" description="Helical" evidence="5">
    <location>
        <begin position="178"/>
        <end position="199"/>
    </location>
</feature>
<reference evidence="6 7" key="1">
    <citation type="journal article" date="2016" name="Nat. Commun.">
        <title>Thousands of microbial genomes shed light on interconnected biogeochemical processes in an aquifer system.</title>
        <authorList>
            <person name="Anantharaman K."/>
            <person name="Brown C.T."/>
            <person name="Hug L.A."/>
            <person name="Sharon I."/>
            <person name="Castelle C.J."/>
            <person name="Probst A.J."/>
            <person name="Thomas B.C."/>
            <person name="Singh A."/>
            <person name="Wilkins M.J."/>
            <person name="Karaoz U."/>
            <person name="Brodie E.L."/>
            <person name="Williams K.H."/>
            <person name="Hubbard S.S."/>
            <person name="Banfield J.F."/>
        </authorList>
    </citation>
    <scope>NUCLEOTIDE SEQUENCE [LARGE SCALE GENOMIC DNA]</scope>
</reference>
<evidence type="ECO:0000256" key="4">
    <source>
        <dbReference type="ARBA" id="ARBA00023136"/>
    </source>
</evidence>
<keyword evidence="2 5" id="KW-0812">Transmembrane</keyword>
<evidence type="ECO:0000256" key="5">
    <source>
        <dbReference type="SAM" id="Phobius"/>
    </source>
</evidence>
<evidence type="ECO:0000313" key="7">
    <source>
        <dbReference type="Proteomes" id="UP000177785"/>
    </source>
</evidence>
<dbReference type="GO" id="GO:0046873">
    <property type="term" value="F:metal ion transmembrane transporter activity"/>
    <property type="evidence" value="ECO:0007669"/>
    <property type="project" value="InterPro"/>
</dbReference>
<protein>
    <recommendedName>
        <fullName evidence="8">ZIP zinc transporter</fullName>
    </recommendedName>
</protein>
<keyword evidence="4 5" id="KW-0472">Membrane</keyword>
<evidence type="ECO:0000313" key="6">
    <source>
        <dbReference type="EMBL" id="OGZ46127.1"/>
    </source>
</evidence>
<evidence type="ECO:0000256" key="3">
    <source>
        <dbReference type="ARBA" id="ARBA00022989"/>
    </source>
</evidence>
<feature type="transmembrane region" description="Helical" evidence="5">
    <location>
        <begin position="205"/>
        <end position="222"/>
    </location>
</feature>
<evidence type="ECO:0008006" key="8">
    <source>
        <dbReference type="Google" id="ProtNLM"/>
    </source>
</evidence>
<proteinExistence type="predicted"/>
<evidence type="ECO:0000256" key="2">
    <source>
        <dbReference type="ARBA" id="ARBA00022692"/>
    </source>
</evidence>
<dbReference type="InterPro" id="IPR003689">
    <property type="entry name" value="ZIP"/>
</dbReference>
<keyword evidence="3 5" id="KW-1133">Transmembrane helix</keyword>
<dbReference type="Pfam" id="PF02535">
    <property type="entry name" value="Zip"/>
    <property type="match status" value="1"/>
</dbReference>
<dbReference type="AlphaFoldDB" id="A0A1G2G7G1"/>
<comment type="caution">
    <text evidence="6">The sequence shown here is derived from an EMBL/GenBank/DDBJ whole genome shotgun (WGS) entry which is preliminary data.</text>
</comment>